<protein>
    <submittedName>
        <fullName evidence="1">Uncharacterized protein</fullName>
    </submittedName>
</protein>
<dbReference type="Proteomes" id="UP000183557">
    <property type="component" value="Unassembled WGS sequence"/>
</dbReference>
<dbReference type="OrthoDB" id="2340053at2"/>
<evidence type="ECO:0000313" key="2">
    <source>
        <dbReference type="Proteomes" id="UP000183557"/>
    </source>
</evidence>
<accession>A0A1I3RBS0</accession>
<evidence type="ECO:0000313" key="1">
    <source>
        <dbReference type="EMBL" id="SFJ43758.1"/>
    </source>
</evidence>
<reference evidence="2" key="1">
    <citation type="submission" date="2016-10" db="EMBL/GenBank/DDBJ databases">
        <authorList>
            <person name="Varghese N."/>
            <person name="Submissions S."/>
        </authorList>
    </citation>
    <scope>NUCLEOTIDE SEQUENCE [LARGE SCALE GENOMIC DNA]</scope>
    <source>
        <strain evidence="2">CGMCC 1.3704</strain>
    </source>
</reference>
<keyword evidence="2" id="KW-1185">Reference proteome</keyword>
<gene>
    <name evidence="1" type="ORF">SAMN04487936_102169</name>
</gene>
<proteinExistence type="predicted"/>
<dbReference type="EMBL" id="FOSB01000002">
    <property type="protein sequence ID" value="SFJ43758.1"/>
    <property type="molecule type" value="Genomic_DNA"/>
</dbReference>
<dbReference type="RefSeq" id="WP_075035271.1">
    <property type="nucleotide sequence ID" value="NZ_FOSB01000002.1"/>
</dbReference>
<sequence length="89" mass="9801">MALLEYQAKVAQEVAIANRIESATEVEIEEYYGKSGDGTVGVSAKQDSVTVGVSGSKQNVTKRIYKFRGMDPIVKENEDSEELKSNQQE</sequence>
<dbReference type="AlphaFoldDB" id="A0A1I3RBS0"/>
<organism evidence="1 2">
    <name type="scientific">Halobacillus dabanensis</name>
    <dbReference type="NCBI Taxonomy" id="240302"/>
    <lineage>
        <taxon>Bacteria</taxon>
        <taxon>Bacillati</taxon>
        <taxon>Bacillota</taxon>
        <taxon>Bacilli</taxon>
        <taxon>Bacillales</taxon>
        <taxon>Bacillaceae</taxon>
        <taxon>Halobacillus</taxon>
    </lineage>
</organism>
<name>A0A1I3RBS0_HALDA</name>